<name>A0AAN7E1Q8_QUERU</name>
<gene>
    <name evidence="2" type="ORF">RGQ29_009011</name>
</gene>
<dbReference type="SUPFAM" id="SSF56219">
    <property type="entry name" value="DNase I-like"/>
    <property type="match status" value="1"/>
</dbReference>
<feature type="domain" description="Endonuclease/exonuclease/phosphatase" evidence="1">
    <location>
        <begin position="6"/>
        <end position="193"/>
    </location>
</feature>
<proteinExistence type="predicted"/>
<keyword evidence="3" id="KW-1185">Reference proteome</keyword>
<dbReference type="EMBL" id="JAXUIC010000012">
    <property type="protein sequence ID" value="KAK4560048.1"/>
    <property type="molecule type" value="Genomic_DNA"/>
</dbReference>
<dbReference type="PANTHER" id="PTHR35218:SF9">
    <property type="entry name" value="ENDONUCLEASE_EXONUCLEASE_PHOSPHATASE DOMAIN-CONTAINING PROTEIN"/>
    <property type="match status" value="1"/>
</dbReference>
<dbReference type="InterPro" id="IPR036691">
    <property type="entry name" value="Endo/exonu/phosph_ase_sf"/>
</dbReference>
<dbReference type="AlphaFoldDB" id="A0AAN7E1Q8"/>
<dbReference type="Gene3D" id="3.60.10.10">
    <property type="entry name" value="Endonuclease/exonuclease/phosphatase"/>
    <property type="match status" value="1"/>
</dbReference>
<dbReference type="PANTHER" id="PTHR35218">
    <property type="entry name" value="RNASE H DOMAIN-CONTAINING PROTEIN"/>
    <property type="match status" value="1"/>
</dbReference>
<evidence type="ECO:0000259" key="1">
    <source>
        <dbReference type="Pfam" id="PF03372"/>
    </source>
</evidence>
<accession>A0AAN7E1Q8</accession>
<dbReference type="Proteomes" id="UP001324115">
    <property type="component" value="Unassembled WGS sequence"/>
</dbReference>
<dbReference type="Pfam" id="PF03372">
    <property type="entry name" value="Exo_endo_phos"/>
    <property type="match status" value="1"/>
</dbReference>
<reference evidence="2 3" key="1">
    <citation type="journal article" date="2023" name="G3 (Bethesda)">
        <title>A haplotype-resolved chromosome-scale genome for Quercus rubra L. provides insights into the genetics of adaptive traits for red oak species.</title>
        <authorList>
            <person name="Kapoor B."/>
            <person name="Jenkins J."/>
            <person name="Schmutz J."/>
            <person name="Zhebentyayeva T."/>
            <person name="Kuelheim C."/>
            <person name="Coggeshall M."/>
            <person name="Heim C."/>
            <person name="Lasky J.R."/>
            <person name="Leites L."/>
            <person name="Islam-Faridi N."/>
            <person name="Romero-Severson J."/>
            <person name="DeLeo V.L."/>
            <person name="Lucas S.M."/>
            <person name="Lazic D."/>
            <person name="Gailing O."/>
            <person name="Carlson J."/>
            <person name="Staton M."/>
        </authorList>
    </citation>
    <scope>NUCLEOTIDE SEQUENCE [LARGE SCALE GENOMIC DNA]</scope>
    <source>
        <strain evidence="2">Pseudo-F2</strain>
    </source>
</reference>
<dbReference type="InterPro" id="IPR005135">
    <property type="entry name" value="Endo/exonuclease/phosphatase"/>
</dbReference>
<sequence>MNMLIWNCRDALNPTFYDVVNDLIRMHSLVIMIFVETKVSGERARRISKNLDLDGAIFSNSIGLTGGLWVLWNFTQVKISELASTEEEVHVVVTSTAKPPWLLSTIYASPQFAERHLLWENLEYVASFHSMPWVIAGDFNEVLMGDDKFGGSSINIDRALRFQECMDICRMINIGFSVQERIDRAFVNAEWNSNFPEATMLHLKKVHSDHYPIKLCFENNKEFHPPKPFRFQPMWLSHPTFPSVVREAWNNPPSLQQALSNFTIKANSWNKN</sequence>
<comment type="caution">
    <text evidence="2">The sequence shown here is derived from an EMBL/GenBank/DDBJ whole genome shotgun (WGS) entry which is preliminary data.</text>
</comment>
<protein>
    <recommendedName>
        <fullName evidence="1">Endonuclease/exonuclease/phosphatase domain-containing protein</fullName>
    </recommendedName>
</protein>
<evidence type="ECO:0000313" key="3">
    <source>
        <dbReference type="Proteomes" id="UP001324115"/>
    </source>
</evidence>
<dbReference type="GO" id="GO:0003824">
    <property type="term" value="F:catalytic activity"/>
    <property type="evidence" value="ECO:0007669"/>
    <property type="project" value="InterPro"/>
</dbReference>
<organism evidence="2 3">
    <name type="scientific">Quercus rubra</name>
    <name type="common">Northern red oak</name>
    <name type="synonym">Quercus borealis</name>
    <dbReference type="NCBI Taxonomy" id="3512"/>
    <lineage>
        <taxon>Eukaryota</taxon>
        <taxon>Viridiplantae</taxon>
        <taxon>Streptophyta</taxon>
        <taxon>Embryophyta</taxon>
        <taxon>Tracheophyta</taxon>
        <taxon>Spermatophyta</taxon>
        <taxon>Magnoliopsida</taxon>
        <taxon>eudicotyledons</taxon>
        <taxon>Gunneridae</taxon>
        <taxon>Pentapetalae</taxon>
        <taxon>rosids</taxon>
        <taxon>fabids</taxon>
        <taxon>Fagales</taxon>
        <taxon>Fagaceae</taxon>
        <taxon>Quercus</taxon>
    </lineage>
</organism>
<evidence type="ECO:0000313" key="2">
    <source>
        <dbReference type="EMBL" id="KAK4560048.1"/>
    </source>
</evidence>